<dbReference type="STRING" id="1601833.SAMN05518684_103151"/>
<proteinExistence type="predicted"/>
<dbReference type="EMBL" id="FOGT01000003">
    <property type="protein sequence ID" value="SER72085.1"/>
    <property type="molecule type" value="Genomic_DNA"/>
</dbReference>
<evidence type="ECO:0000313" key="2">
    <source>
        <dbReference type="Proteomes" id="UP000198571"/>
    </source>
</evidence>
<dbReference type="RefSeq" id="WP_177174181.1">
    <property type="nucleotide sequence ID" value="NZ_FOGT01000003.1"/>
</dbReference>
<dbReference type="AlphaFoldDB" id="A0A1H9RHP4"/>
<sequence length="56" mass="5977">MALDEPTEDDVVEEVNGIKVAFDKHIHGQTGGMALEYQETPQGGGLVLKGNESDCC</sequence>
<keyword evidence="2" id="KW-1185">Reference proteome</keyword>
<evidence type="ECO:0008006" key="3">
    <source>
        <dbReference type="Google" id="ProtNLM"/>
    </source>
</evidence>
<protein>
    <recommendedName>
        <fullName evidence="3">HesB-like selenoprotein</fullName>
    </recommendedName>
</protein>
<dbReference type="SUPFAM" id="SSF89360">
    <property type="entry name" value="HesB-like domain"/>
    <property type="match status" value="1"/>
</dbReference>
<accession>A0A1H9RHP4</accession>
<dbReference type="Proteomes" id="UP000198571">
    <property type="component" value="Unassembled WGS sequence"/>
</dbReference>
<gene>
    <name evidence="1" type="ORF">SAMN05518684_103151</name>
</gene>
<evidence type="ECO:0000313" key="1">
    <source>
        <dbReference type="EMBL" id="SER72085.1"/>
    </source>
</evidence>
<dbReference type="InterPro" id="IPR035903">
    <property type="entry name" value="HesB-like_dom_sf"/>
</dbReference>
<reference evidence="2" key="1">
    <citation type="submission" date="2016-10" db="EMBL/GenBank/DDBJ databases">
        <authorList>
            <person name="Varghese N."/>
            <person name="Submissions S."/>
        </authorList>
    </citation>
    <scope>NUCLEOTIDE SEQUENCE [LARGE SCALE GENOMIC DNA]</scope>
    <source>
        <strain evidence="2">S9</strain>
    </source>
</reference>
<name>A0A1H9RHP4_9BACI</name>
<organism evidence="1 2">
    <name type="scientific">Salipaludibacillus aurantiacus</name>
    <dbReference type="NCBI Taxonomy" id="1601833"/>
    <lineage>
        <taxon>Bacteria</taxon>
        <taxon>Bacillati</taxon>
        <taxon>Bacillota</taxon>
        <taxon>Bacilli</taxon>
        <taxon>Bacillales</taxon>
        <taxon>Bacillaceae</taxon>
    </lineage>
</organism>